<feature type="transmembrane region" description="Helical" evidence="1">
    <location>
        <begin position="265"/>
        <end position="285"/>
    </location>
</feature>
<keyword evidence="3" id="KW-1185">Reference proteome</keyword>
<evidence type="ECO:0000256" key="1">
    <source>
        <dbReference type="SAM" id="Phobius"/>
    </source>
</evidence>
<dbReference type="EMBL" id="JADIKJ010000003">
    <property type="protein sequence ID" value="MFK2899553.1"/>
    <property type="molecule type" value="Genomic_DNA"/>
</dbReference>
<feature type="transmembrane region" description="Helical" evidence="1">
    <location>
        <begin position="34"/>
        <end position="54"/>
    </location>
</feature>
<sequence>MNIFLQSGNPLVRADQLALKNTLKRWSTEPGGRSYRFMLFFIFALATFAIFFAVCNQLRRLSADQLELLAWYSGAIFFFAMHHITSQSIRHAITRCYGQWTNALEISDEQRASASFFFALRNYLFNLTALGIVAAIAYGTIPAFRALYVFLIWFFSAVSGSFSGVEHHRRQIMRYIREHNLLSFNSGIIFWASSASFVTNDQSASIFKDHKSLNFSFLEHRRGKWLGKWQYRLAFATRNLAMYWVYGLLVLGSATLVDFCYETDLATVAAGALFSHMMFMVIFSLEPWNNPSVVTSPIDFSTLLAVSIKTPLIVSLIVYLMFAFVGLLIRPASPIVMMIMAAILIAANALFALCLATSRKSRLRGNLMYLSATLLLAMSIQVVGIFGLLSFPVIAALLYRLGRERYVCI</sequence>
<keyword evidence="1" id="KW-0812">Transmembrane</keyword>
<feature type="transmembrane region" description="Helical" evidence="1">
    <location>
        <begin position="335"/>
        <end position="355"/>
    </location>
</feature>
<evidence type="ECO:0008006" key="4">
    <source>
        <dbReference type="Google" id="ProtNLM"/>
    </source>
</evidence>
<feature type="transmembrane region" description="Helical" evidence="1">
    <location>
        <begin position="367"/>
        <end position="399"/>
    </location>
</feature>
<feature type="transmembrane region" description="Helical" evidence="1">
    <location>
        <begin position="147"/>
        <end position="165"/>
    </location>
</feature>
<name>A0ABW8JEN7_9GAMM</name>
<proteinExistence type="predicted"/>
<organism evidence="2 3">
    <name type="scientific">Dyella jejuensis</name>
    <dbReference type="NCBI Taxonomy" id="1432009"/>
    <lineage>
        <taxon>Bacteria</taxon>
        <taxon>Pseudomonadati</taxon>
        <taxon>Pseudomonadota</taxon>
        <taxon>Gammaproteobacteria</taxon>
        <taxon>Lysobacterales</taxon>
        <taxon>Rhodanobacteraceae</taxon>
        <taxon>Dyella</taxon>
    </lineage>
</organism>
<evidence type="ECO:0000313" key="2">
    <source>
        <dbReference type="EMBL" id="MFK2899553.1"/>
    </source>
</evidence>
<feature type="transmembrane region" description="Helical" evidence="1">
    <location>
        <begin position="240"/>
        <end position="259"/>
    </location>
</feature>
<keyword evidence="1" id="KW-1133">Transmembrane helix</keyword>
<protein>
    <recommendedName>
        <fullName evidence="4">Beta-carotene 15,15'-monooxygenase</fullName>
    </recommendedName>
</protein>
<gene>
    <name evidence="2" type="ORF">ISP15_04330</name>
</gene>
<feature type="transmembrane region" description="Helical" evidence="1">
    <location>
        <begin position="306"/>
        <end position="329"/>
    </location>
</feature>
<comment type="caution">
    <text evidence="2">The sequence shown here is derived from an EMBL/GenBank/DDBJ whole genome shotgun (WGS) entry which is preliminary data.</text>
</comment>
<keyword evidence="1" id="KW-0472">Membrane</keyword>
<feature type="transmembrane region" description="Helical" evidence="1">
    <location>
        <begin position="66"/>
        <end position="85"/>
    </location>
</feature>
<evidence type="ECO:0000313" key="3">
    <source>
        <dbReference type="Proteomes" id="UP001620461"/>
    </source>
</evidence>
<reference evidence="2 3" key="1">
    <citation type="submission" date="2020-10" db="EMBL/GenBank/DDBJ databases">
        <title>Phylogeny of dyella-like bacteria.</title>
        <authorList>
            <person name="Fu J."/>
        </authorList>
    </citation>
    <scope>NUCLEOTIDE SEQUENCE [LARGE SCALE GENOMIC DNA]</scope>
    <source>
        <strain evidence="2 3">JP1</strain>
    </source>
</reference>
<feature type="transmembrane region" description="Helical" evidence="1">
    <location>
        <begin position="123"/>
        <end position="141"/>
    </location>
</feature>
<dbReference type="Proteomes" id="UP001620461">
    <property type="component" value="Unassembled WGS sequence"/>
</dbReference>
<dbReference type="RefSeq" id="WP_404545500.1">
    <property type="nucleotide sequence ID" value="NZ_JADIKJ010000003.1"/>
</dbReference>
<accession>A0ABW8JEN7</accession>